<keyword evidence="1" id="KW-0812">Transmembrane</keyword>
<gene>
    <name evidence="2" type="ORF">FM996_19600</name>
</gene>
<proteinExistence type="predicted"/>
<reference evidence="2 3" key="1">
    <citation type="submission" date="2019-07" db="EMBL/GenBank/DDBJ databases">
        <title>Ln-dependent methylotrophs.</title>
        <authorList>
            <person name="Tani A."/>
        </authorList>
    </citation>
    <scope>NUCLEOTIDE SEQUENCE [LARGE SCALE GENOMIC DNA]</scope>
    <source>
        <strain evidence="2 3">SM89A</strain>
    </source>
</reference>
<keyword evidence="1" id="KW-1133">Transmembrane helix</keyword>
<protein>
    <submittedName>
        <fullName evidence="2">Uncharacterized protein</fullName>
    </submittedName>
</protein>
<feature type="transmembrane region" description="Helical" evidence="1">
    <location>
        <begin position="60"/>
        <end position="82"/>
    </location>
</feature>
<name>A0A549SDK8_METSR</name>
<evidence type="ECO:0000256" key="1">
    <source>
        <dbReference type="SAM" id="Phobius"/>
    </source>
</evidence>
<organism evidence="2 3">
    <name type="scientific">Methylosinus sporium</name>
    <dbReference type="NCBI Taxonomy" id="428"/>
    <lineage>
        <taxon>Bacteria</taxon>
        <taxon>Pseudomonadati</taxon>
        <taxon>Pseudomonadota</taxon>
        <taxon>Alphaproteobacteria</taxon>
        <taxon>Hyphomicrobiales</taxon>
        <taxon>Methylocystaceae</taxon>
        <taxon>Methylosinus</taxon>
    </lineage>
</organism>
<comment type="caution">
    <text evidence="2">The sequence shown here is derived from an EMBL/GenBank/DDBJ whole genome shotgun (WGS) entry which is preliminary data.</text>
</comment>
<dbReference type="RefSeq" id="WP_142864425.1">
    <property type="nucleotide sequence ID" value="NZ_VJMF01000098.1"/>
</dbReference>
<keyword evidence="1" id="KW-0472">Membrane</keyword>
<sequence>MAPTLRVNKHFVNSFIVSICRQERIVRSYFVIVGALFALSIVSYNRVILLFSIIFVVPGVILFVASTALFYALGAGPAAYLWCSQRPRAALVVGVLCEAAVALGPGYRGRQELEAFEASAITGDFAREPTLRAKSFEIPLDGWAPSDDPVTRSPDCSILCRDLLYRAGVESVFVEATGSLWQYRLDWRDRCSVRYRDLREFGASASVDGKCLVGEQVAVDGAEVKLRFDPRRDLIPPGFSERSTFWRIVSPPQTWEVDERIGDGFQLVERRTATQGAYAPTPLYVLFAPESPVTNDYRPLVASRLAVGRTADWREIVSRRYGLSFDSSALAERPVTFAEADAARRVLTRATGNDNDLSRDDLALVRQVAQKVLMQSSFGPDDTDFLRMLLRRPLLDGAKFDLGAVDVGRHASAWRDLLPDIVSLFETQSSVGDHDFRRVMSSVLEQSPREALRIYQPRFERILSDPSRARDLPGVVRRWGEVSDTPKPVLLRLLEDEGVRGPAMVGLCRIALPHDDEIVEKLFDILPRMRRFDFAAGDASGVATLFLVGERRRLQALSTSFADAEGARDLSSLLKWIEAEARIVQCG</sequence>
<evidence type="ECO:0000313" key="3">
    <source>
        <dbReference type="Proteomes" id="UP000316781"/>
    </source>
</evidence>
<dbReference type="EMBL" id="VJMF01000098">
    <property type="protein sequence ID" value="TRL26550.1"/>
    <property type="molecule type" value="Genomic_DNA"/>
</dbReference>
<feature type="transmembrane region" description="Helical" evidence="1">
    <location>
        <begin position="89"/>
        <end position="107"/>
    </location>
</feature>
<dbReference type="AlphaFoldDB" id="A0A549SDK8"/>
<feature type="transmembrane region" description="Helical" evidence="1">
    <location>
        <begin position="29"/>
        <end position="54"/>
    </location>
</feature>
<accession>A0A549SDK8</accession>
<dbReference type="Proteomes" id="UP000316781">
    <property type="component" value="Unassembled WGS sequence"/>
</dbReference>
<evidence type="ECO:0000313" key="2">
    <source>
        <dbReference type="EMBL" id="TRL26550.1"/>
    </source>
</evidence>